<proteinExistence type="predicted"/>
<reference evidence="2" key="1">
    <citation type="journal article" date="2015" name="Nature">
        <title>Complex archaea that bridge the gap between prokaryotes and eukaryotes.</title>
        <authorList>
            <person name="Spang A."/>
            <person name="Saw J.H."/>
            <person name="Jorgensen S.L."/>
            <person name="Zaremba-Niedzwiedzka K."/>
            <person name="Martijn J."/>
            <person name="Lind A.E."/>
            <person name="van Eijk R."/>
            <person name="Schleper C."/>
            <person name="Guy L."/>
            <person name="Ettema T.J."/>
        </authorList>
    </citation>
    <scope>NUCLEOTIDE SEQUENCE</scope>
</reference>
<gene>
    <name evidence="2" type="ORF">LCGC14_3145040</name>
</gene>
<feature type="region of interest" description="Disordered" evidence="1">
    <location>
        <begin position="38"/>
        <end position="67"/>
    </location>
</feature>
<dbReference type="AlphaFoldDB" id="A0A0F8WJS3"/>
<accession>A0A0F8WJS3</accession>
<organism evidence="2">
    <name type="scientific">marine sediment metagenome</name>
    <dbReference type="NCBI Taxonomy" id="412755"/>
    <lineage>
        <taxon>unclassified sequences</taxon>
        <taxon>metagenomes</taxon>
        <taxon>ecological metagenomes</taxon>
    </lineage>
</organism>
<protein>
    <submittedName>
        <fullName evidence="2">Uncharacterized protein</fullName>
    </submittedName>
</protein>
<dbReference type="EMBL" id="LAZR01069060">
    <property type="protein sequence ID" value="KKK48445.1"/>
    <property type="molecule type" value="Genomic_DNA"/>
</dbReference>
<feature type="non-terminal residue" evidence="2">
    <location>
        <position position="67"/>
    </location>
</feature>
<evidence type="ECO:0000256" key="1">
    <source>
        <dbReference type="SAM" id="MobiDB-lite"/>
    </source>
</evidence>
<sequence>MGPRGQPGLAAGFLLVYLCDEMMRVKRPKTVERLLGPSSYRYSRRTPMPSEPSEKELQLQALVEQRA</sequence>
<name>A0A0F8WJS3_9ZZZZ</name>
<evidence type="ECO:0000313" key="2">
    <source>
        <dbReference type="EMBL" id="KKK48445.1"/>
    </source>
</evidence>
<comment type="caution">
    <text evidence="2">The sequence shown here is derived from an EMBL/GenBank/DDBJ whole genome shotgun (WGS) entry which is preliminary data.</text>
</comment>